<dbReference type="EMBL" id="CP040738">
    <property type="protein sequence ID" value="QCX26075.1"/>
    <property type="molecule type" value="Genomic_DNA"/>
</dbReference>
<protein>
    <submittedName>
        <fullName evidence="3">Fructose-1,6-bisphosphatase</fullName>
    </submittedName>
</protein>
<evidence type="ECO:0000313" key="3">
    <source>
        <dbReference type="EMBL" id="QCX26075.1"/>
    </source>
</evidence>
<dbReference type="Proteomes" id="UP000310673">
    <property type="component" value="Plasmid p2"/>
</dbReference>
<evidence type="ECO:0000256" key="1">
    <source>
        <dbReference type="ARBA" id="ARBA00022801"/>
    </source>
</evidence>
<evidence type="ECO:0000313" key="4">
    <source>
        <dbReference type="Proteomes" id="UP000310673"/>
    </source>
</evidence>
<organism evidence="3 4">
    <name type="scientific">Companilactobacillus futsaii</name>
    <dbReference type="NCBI Taxonomy" id="938155"/>
    <lineage>
        <taxon>Bacteria</taxon>
        <taxon>Bacillati</taxon>
        <taxon>Bacillota</taxon>
        <taxon>Bacilli</taxon>
        <taxon>Lactobacillales</taxon>
        <taxon>Lactobacillaceae</taxon>
        <taxon>Companilactobacillus</taxon>
    </lineage>
</organism>
<keyword evidence="2" id="KW-0464">Manganese</keyword>
<geneLocation type="plasmid" evidence="3 4">
    <name>p2</name>
</geneLocation>
<keyword evidence="1" id="KW-0378">Hydrolase</keyword>
<dbReference type="GO" id="GO:0006094">
    <property type="term" value="P:gluconeogenesis"/>
    <property type="evidence" value="ECO:0007669"/>
    <property type="project" value="InterPro"/>
</dbReference>
<keyword evidence="3" id="KW-0614">Plasmid</keyword>
<dbReference type="KEGG" id="lft:FG051_13100"/>
<dbReference type="InterPro" id="IPR009164">
    <property type="entry name" value="FBPtase_class3"/>
</dbReference>
<sequence>MSIKIKVICQKGRKNIMSNRINKYKTVASITTELINLESILKLPKPTEAFMSDIHGEFNAFQQTRQSVYGFVVVYVGWPPTPHYLANKI</sequence>
<reference evidence="3 4" key="1">
    <citation type="submission" date="2019-05" db="EMBL/GenBank/DDBJ databases">
        <title>Genome Sequence of Lactobacillus futsaii Y97, a Potential Probiotic Strain Isolated from the Futsai of Taiwan.</title>
        <authorList>
            <person name="Du X."/>
        </authorList>
    </citation>
    <scope>NUCLEOTIDE SEQUENCE [LARGE SCALE GENOMIC DNA]</scope>
    <source>
        <strain evidence="3 4">Y97</strain>
        <plasmid evidence="3 4">p2</plasmid>
    </source>
</reference>
<name>A0A5B7T6S1_9LACO</name>
<proteinExistence type="predicted"/>
<dbReference type="GO" id="GO:0042132">
    <property type="term" value="F:fructose 1,6-bisphosphate 1-phosphatase activity"/>
    <property type="evidence" value="ECO:0007669"/>
    <property type="project" value="InterPro"/>
</dbReference>
<dbReference type="Pfam" id="PF06874">
    <property type="entry name" value="FBPase_2"/>
    <property type="match status" value="1"/>
</dbReference>
<gene>
    <name evidence="3" type="ORF">FG051_13100</name>
</gene>
<accession>A0A5B7T6S1</accession>
<dbReference type="AlphaFoldDB" id="A0A5B7T6S1"/>
<evidence type="ECO:0000256" key="2">
    <source>
        <dbReference type="ARBA" id="ARBA00023211"/>
    </source>
</evidence>